<dbReference type="PANTHER" id="PTHR42874:SF1">
    <property type="entry name" value="URICASE"/>
    <property type="match status" value="1"/>
</dbReference>
<reference evidence="9 10" key="1">
    <citation type="submission" date="2014-04" db="EMBL/GenBank/DDBJ databases">
        <authorList>
            <consortium name="DOE Joint Genome Institute"/>
            <person name="Kuo A."/>
            <person name="Gay G."/>
            <person name="Dore J."/>
            <person name="Kohler A."/>
            <person name="Nagy L.G."/>
            <person name="Floudas D."/>
            <person name="Copeland A."/>
            <person name="Barry K.W."/>
            <person name="Cichocki N."/>
            <person name="Veneault-Fourrey C."/>
            <person name="LaButti K."/>
            <person name="Lindquist E.A."/>
            <person name="Lipzen A."/>
            <person name="Lundell T."/>
            <person name="Morin E."/>
            <person name="Murat C."/>
            <person name="Sun H."/>
            <person name="Tunlid A."/>
            <person name="Henrissat B."/>
            <person name="Grigoriev I.V."/>
            <person name="Hibbett D.S."/>
            <person name="Martin F."/>
            <person name="Nordberg H.P."/>
            <person name="Cantor M.N."/>
            <person name="Hua S.X."/>
        </authorList>
    </citation>
    <scope>NUCLEOTIDE SEQUENCE [LARGE SCALE GENOMIC DNA]</scope>
    <source>
        <strain evidence="10">h7</strain>
    </source>
</reference>
<feature type="binding site" evidence="7">
    <location>
        <position position="61"/>
    </location>
    <ligand>
        <name>O2</name>
        <dbReference type="ChEBI" id="CHEBI:15379"/>
    </ligand>
</feature>
<feature type="active site" description="Charge relay system" evidence="6">
    <location>
        <position position="16"/>
    </location>
</feature>
<protein>
    <recommendedName>
        <fullName evidence="5 8">Uricase</fullName>
        <ecNumber evidence="5 8">1.7.3.3</ecNumber>
    </recommendedName>
    <alternativeName>
        <fullName evidence="5">Urate oxidase</fullName>
    </alternativeName>
</protein>
<dbReference type="NCBIfam" id="TIGR03383">
    <property type="entry name" value="urate_oxi"/>
    <property type="match status" value="1"/>
</dbReference>
<feature type="binding site" evidence="7">
    <location>
        <position position="285"/>
    </location>
    <ligand>
        <name>urate</name>
        <dbReference type="ChEBI" id="CHEBI:17775"/>
    </ligand>
</feature>
<dbReference type="Gene3D" id="3.10.270.10">
    <property type="entry name" value="Urate Oxidase"/>
    <property type="match status" value="1"/>
</dbReference>
<dbReference type="UniPathway" id="UPA00394">
    <property type="reaction ID" value="UER00650"/>
</dbReference>
<dbReference type="SUPFAM" id="SSF55620">
    <property type="entry name" value="Tetrahydrobiopterin biosynthesis enzymes-like"/>
    <property type="match status" value="2"/>
</dbReference>
<sequence>MSASDLSELTAARYGKTKVRVFRIVRQGTWHHIVEYNVEALLEGEISTSYTKADNSVVVATDSIKNITYYLAKISPHILNPEKFALHLATFLVSKYAHITKAFVTVEQLRWSRIHVAGEESPEGHPHSFYRDGDDKRVVRVEVDATFGKDKLVGKVTAGLSDLLVLKSTGSSFTKFHRDEYTTLVEVDDRIFSTSIDLSYTFSDISISAPADEKKLEFIVPLQQGEPGYKGSVWDEDVPSRARTATLETFAVDESASVQATLYKMAQRIIAENALVQSVTYALPNKHYVPVDMRYLGVDNLTPAKAEVFVPIAAPSGLITATISRK</sequence>
<dbReference type="GO" id="GO:0005777">
    <property type="term" value="C:peroxisome"/>
    <property type="evidence" value="ECO:0007669"/>
    <property type="project" value="UniProtKB-SubCell"/>
</dbReference>
<keyword evidence="3 5" id="KW-0659">Purine metabolism</keyword>
<reference evidence="10" key="2">
    <citation type="submission" date="2015-01" db="EMBL/GenBank/DDBJ databases">
        <title>Evolutionary Origins and Diversification of the Mycorrhizal Mutualists.</title>
        <authorList>
            <consortium name="DOE Joint Genome Institute"/>
            <consortium name="Mycorrhizal Genomics Consortium"/>
            <person name="Kohler A."/>
            <person name="Kuo A."/>
            <person name="Nagy L.G."/>
            <person name="Floudas D."/>
            <person name="Copeland A."/>
            <person name="Barry K.W."/>
            <person name="Cichocki N."/>
            <person name="Veneault-Fourrey C."/>
            <person name="LaButti K."/>
            <person name="Lindquist E.A."/>
            <person name="Lipzen A."/>
            <person name="Lundell T."/>
            <person name="Morin E."/>
            <person name="Murat C."/>
            <person name="Riley R."/>
            <person name="Ohm R."/>
            <person name="Sun H."/>
            <person name="Tunlid A."/>
            <person name="Henrissat B."/>
            <person name="Grigoriev I.V."/>
            <person name="Hibbett D.S."/>
            <person name="Martin F."/>
        </authorList>
    </citation>
    <scope>NUCLEOTIDE SEQUENCE [LARGE SCALE GENOMIC DNA]</scope>
    <source>
        <strain evidence="10">h7</strain>
    </source>
</reference>
<dbReference type="GO" id="GO:0006145">
    <property type="term" value="P:purine nucleobase catabolic process"/>
    <property type="evidence" value="ECO:0007669"/>
    <property type="project" value="TreeGrafter"/>
</dbReference>
<comment type="function">
    <text evidence="5 8">Catalyzes the oxidation of uric acid to 5-hydroxyisourate, which is further processed to form (S)-allantoin.</text>
</comment>
<feature type="active site" description="Charge relay system" evidence="6">
    <location>
        <position position="287"/>
    </location>
</feature>
<dbReference type="PANTHER" id="PTHR42874">
    <property type="entry name" value="URICASE"/>
    <property type="match status" value="1"/>
</dbReference>
<dbReference type="Pfam" id="PF01014">
    <property type="entry name" value="Uricase"/>
    <property type="match status" value="2"/>
</dbReference>
<feature type="binding site" evidence="7">
    <location>
        <position position="190"/>
    </location>
    <ligand>
        <name>5-hydroxyisourate</name>
        <dbReference type="ChEBI" id="CHEBI:18072"/>
    </ligand>
</feature>
<evidence type="ECO:0000256" key="6">
    <source>
        <dbReference type="PIRSR" id="PIRSR000241-1"/>
    </source>
</evidence>
<feature type="binding site" evidence="7">
    <location>
        <position position="173"/>
    </location>
    <ligand>
        <name>5-hydroxyisourate</name>
        <dbReference type="ChEBI" id="CHEBI:18072"/>
    </ligand>
</feature>
<dbReference type="GO" id="GO:0019628">
    <property type="term" value="P:urate catabolic process"/>
    <property type="evidence" value="ECO:0007669"/>
    <property type="project" value="UniProtKB-UniPathway"/>
</dbReference>
<feature type="binding site" evidence="7">
    <location>
        <position position="190"/>
    </location>
    <ligand>
        <name>urate</name>
        <dbReference type="ChEBI" id="CHEBI:17775"/>
    </ligand>
</feature>
<accession>A0A0C2XHG1</accession>
<evidence type="ECO:0000256" key="3">
    <source>
        <dbReference type="ARBA" id="ARBA00022631"/>
    </source>
</evidence>
<feature type="binding site" evidence="7">
    <location>
        <position position="62"/>
    </location>
    <ligand>
        <name>urate</name>
        <dbReference type="ChEBI" id="CHEBI:17775"/>
    </ligand>
</feature>
<keyword evidence="4 5" id="KW-0560">Oxidoreductase</keyword>
<dbReference type="GO" id="GO:0004846">
    <property type="term" value="F:urate oxidase activity"/>
    <property type="evidence" value="ECO:0007669"/>
    <property type="project" value="UniProtKB-EC"/>
</dbReference>
<feature type="binding site" evidence="7">
    <location>
        <position position="61"/>
    </location>
    <ligand>
        <name>urate</name>
        <dbReference type="ChEBI" id="CHEBI:17775"/>
    </ligand>
</feature>
<evidence type="ECO:0000313" key="10">
    <source>
        <dbReference type="Proteomes" id="UP000053424"/>
    </source>
</evidence>
<dbReference type="PIRSF" id="PIRSF000241">
    <property type="entry name" value="Urate_oxidase"/>
    <property type="match status" value="1"/>
</dbReference>
<keyword evidence="10" id="KW-1185">Reference proteome</keyword>
<dbReference type="PROSITE" id="PS00366">
    <property type="entry name" value="URICASE"/>
    <property type="match status" value="1"/>
</dbReference>
<evidence type="ECO:0000256" key="1">
    <source>
        <dbReference type="ARBA" id="ARBA00004831"/>
    </source>
</evidence>
<feature type="binding site" evidence="7">
    <location>
        <position position="173"/>
    </location>
    <ligand>
        <name>urate</name>
        <dbReference type="ChEBI" id="CHEBI:17775"/>
    </ligand>
</feature>
<proteinExistence type="inferred from homology"/>
<organism evidence="9 10">
    <name type="scientific">Hebeloma cylindrosporum</name>
    <dbReference type="NCBI Taxonomy" id="76867"/>
    <lineage>
        <taxon>Eukaryota</taxon>
        <taxon>Fungi</taxon>
        <taxon>Dikarya</taxon>
        <taxon>Basidiomycota</taxon>
        <taxon>Agaricomycotina</taxon>
        <taxon>Agaricomycetes</taxon>
        <taxon>Agaricomycetidae</taxon>
        <taxon>Agaricales</taxon>
        <taxon>Agaricineae</taxon>
        <taxon>Hymenogastraceae</taxon>
        <taxon>Hebeloma</taxon>
    </lineage>
</organism>
<dbReference type="AlphaFoldDB" id="A0A0C2XHG1"/>
<name>A0A0C2XHG1_HEBCY</name>
<evidence type="ECO:0000256" key="2">
    <source>
        <dbReference type="ARBA" id="ARBA00009760"/>
    </source>
</evidence>
<feature type="binding site" evidence="7">
    <location>
        <position position="259"/>
    </location>
    <ligand>
        <name>5-hydroxyisourate</name>
        <dbReference type="ChEBI" id="CHEBI:18072"/>
    </ligand>
</feature>
<feature type="binding site" evidence="7">
    <location>
        <position position="259"/>
    </location>
    <ligand>
        <name>urate</name>
        <dbReference type="ChEBI" id="CHEBI:17775"/>
    </ligand>
</feature>
<feature type="binding site" evidence="7">
    <location>
        <position position="258"/>
    </location>
    <ligand>
        <name>urate</name>
        <dbReference type="ChEBI" id="CHEBI:17775"/>
    </ligand>
</feature>
<evidence type="ECO:0000256" key="5">
    <source>
        <dbReference type="PIRNR" id="PIRNR000241"/>
    </source>
</evidence>
<feature type="binding site" evidence="7">
    <location>
        <position position="61"/>
    </location>
    <ligand>
        <name>5-hydroxyisourate</name>
        <dbReference type="ChEBI" id="CHEBI:18072"/>
    </ligand>
</feature>
<gene>
    <name evidence="9" type="ORF">M413DRAFT_448599</name>
</gene>
<feature type="binding site" evidence="7">
    <location>
        <position position="62"/>
    </location>
    <ligand>
        <name>5-hydroxyisourate</name>
        <dbReference type="ChEBI" id="CHEBI:18072"/>
    </ligand>
</feature>
<evidence type="ECO:0000256" key="8">
    <source>
        <dbReference type="RuleBase" id="RU004455"/>
    </source>
</evidence>
<dbReference type="STRING" id="686832.A0A0C2XHG1"/>
<dbReference type="InterPro" id="IPR019842">
    <property type="entry name" value="Uricase_CS"/>
</dbReference>
<dbReference type="InterPro" id="IPR002042">
    <property type="entry name" value="Uricase"/>
</dbReference>
<dbReference type="OrthoDB" id="9992118at2759"/>
<feature type="active site" description="Charge relay system" evidence="6">
    <location>
        <position position="61"/>
    </location>
</feature>
<comment type="similarity">
    <text evidence="2 5 8">Belongs to the uricase family.</text>
</comment>
<comment type="catalytic activity">
    <reaction evidence="5 8">
        <text>urate + O2 + H2O = 5-hydroxyisourate + H2O2</text>
        <dbReference type="Rhea" id="RHEA:21368"/>
        <dbReference type="ChEBI" id="CHEBI:15377"/>
        <dbReference type="ChEBI" id="CHEBI:15379"/>
        <dbReference type="ChEBI" id="CHEBI:16240"/>
        <dbReference type="ChEBI" id="CHEBI:17775"/>
        <dbReference type="ChEBI" id="CHEBI:18072"/>
        <dbReference type="EC" id="1.7.3.3"/>
    </reaction>
</comment>
<comment type="subcellular location">
    <subcellularLocation>
        <location evidence="5">Peroxisome</location>
    </subcellularLocation>
</comment>
<evidence type="ECO:0000256" key="7">
    <source>
        <dbReference type="PIRSR" id="PIRSR000241-2"/>
    </source>
</evidence>
<dbReference type="HOGENOM" id="CLU_048151_0_0_1"/>
<feature type="binding site" evidence="7">
    <location>
        <position position="258"/>
    </location>
    <ligand>
        <name>5-hydroxyisourate</name>
        <dbReference type="ChEBI" id="CHEBI:18072"/>
    </ligand>
</feature>
<dbReference type="PRINTS" id="PR00093">
    <property type="entry name" value="URICASE"/>
</dbReference>
<dbReference type="Proteomes" id="UP000053424">
    <property type="component" value="Unassembled WGS sequence"/>
</dbReference>
<comment type="pathway">
    <text evidence="1 5">Purine metabolism; urate degradation; (S)-allantoin from urate: step 1/3.</text>
</comment>
<evidence type="ECO:0000256" key="4">
    <source>
        <dbReference type="ARBA" id="ARBA00023002"/>
    </source>
</evidence>
<dbReference type="EMBL" id="KN831798">
    <property type="protein sequence ID" value="KIM37303.1"/>
    <property type="molecule type" value="Genomic_DNA"/>
</dbReference>
<dbReference type="EC" id="1.7.3.3" evidence="5 8"/>
<keyword evidence="5" id="KW-0576">Peroxisome</keyword>
<feature type="binding site" evidence="7">
    <location>
        <position position="285"/>
    </location>
    <ligand>
        <name>O2</name>
        <dbReference type="ChEBI" id="CHEBI:15379"/>
    </ligand>
</feature>
<feature type="binding site" evidence="7">
    <location>
        <position position="285"/>
    </location>
    <ligand>
        <name>5-hydroxyisourate</name>
        <dbReference type="ChEBI" id="CHEBI:18072"/>
    </ligand>
</feature>
<evidence type="ECO:0000313" key="9">
    <source>
        <dbReference type="EMBL" id="KIM37303.1"/>
    </source>
</evidence>